<evidence type="ECO:0000256" key="1">
    <source>
        <dbReference type="SAM" id="Coils"/>
    </source>
</evidence>
<feature type="coiled-coil region" evidence="1">
    <location>
        <begin position="222"/>
        <end position="249"/>
    </location>
</feature>
<feature type="non-terminal residue" evidence="2">
    <location>
        <position position="254"/>
    </location>
</feature>
<protein>
    <submittedName>
        <fullName evidence="2 3">Uncharacterized protein</fullName>
    </submittedName>
</protein>
<dbReference type="AlphaFoldDB" id="A0A0Q3GKI9"/>
<evidence type="ECO:0000313" key="2">
    <source>
        <dbReference type="EMBL" id="KQK11640.1"/>
    </source>
</evidence>
<gene>
    <name evidence="2" type="ORF">BRADI_2g61365v3</name>
</gene>
<dbReference type="Gramene" id="KQK11640">
    <property type="protein sequence ID" value="KQK11640"/>
    <property type="gene ID" value="BRADI_2g61365v3"/>
</dbReference>
<dbReference type="STRING" id="15368.A0A0Q3GKI9"/>
<dbReference type="InParanoid" id="A0A0Q3GKI9"/>
<keyword evidence="4" id="KW-1185">Reference proteome</keyword>
<dbReference type="EMBL" id="CM000881">
    <property type="protein sequence ID" value="KQK11640.1"/>
    <property type="molecule type" value="Genomic_DNA"/>
</dbReference>
<keyword evidence="1" id="KW-0175">Coiled coil</keyword>
<sequence length="254" mass="29092">MTPKARAIWRPRRGFTGGCVAEPKKGKSKRTAAYAECEDKLLCEAWLKIGQDPVCGAEQKGQAYWKRIFDFFHEQQQFPPHSFASDQGELSLQKRWGLIQQECNKFAGANDHLRDMPLSGVGVKDLVFQVLEYFKEIHGKLFTMPHCWRVLKEAPKWQELYVSTKKVGSNGKKRDASTIDLEASGHSEAASRAVRLRERTNSKAASREASNLAFEETTKKILADKEAGREKFQQKREEQMNNYIELQKRKLAIE</sequence>
<proteinExistence type="predicted"/>
<reference evidence="3" key="3">
    <citation type="submission" date="2018-08" db="UniProtKB">
        <authorList>
            <consortium name="EnsemblPlants"/>
        </authorList>
    </citation>
    <scope>IDENTIFICATION</scope>
    <source>
        <strain evidence="3">cv. Bd21</strain>
    </source>
</reference>
<dbReference type="EnsemblPlants" id="KQK11640">
    <property type="protein sequence ID" value="KQK11640"/>
    <property type="gene ID" value="BRADI_2g61365v3"/>
</dbReference>
<reference evidence="2 3" key="1">
    <citation type="journal article" date="2010" name="Nature">
        <title>Genome sequencing and analysis of the model grass Brachypodium distachyon.</title>
        <authorList>
            <consortium name="International Brachypodium Initiative"/>
        </authorList>
    </citation>
    <scope>NUCLEOTIDE SEQUENCE [LARGE SCALE GENOMIC DNA]</scope>
    <source>
        <strain evidence="2 3">Bd21</strain>
    </source>
</reference>
<name>A0A0Q3GKI9_BRADI</name>
<evidence type="ECO:0000313" key="3">
    <source>
        <dbReference type="EnsemblPlants" id="KQK11640"/>
    </source>
</evidence>
<dbReference type="Proteomes" id="UP000008810">
    <property type="component" value="Chromosome 2"/>
</dbReference>
<dbReference type="OrthoDB" id="674687at2759"/>
<dbReference type="PANTHER" id="PTHR45125:SF48">
    <property type="entry name" value="MYB-LIKE DOMAIN-CONTAINING PROTEIN"/>
    <property type="match status" value="1"/>
</dbReference>
<accession>A0A0Q3GKI9</accession>
<evidence type="ECO:0000313" key="4">
    <source>
        <dbReference type="Proteomes" id="UP000008810"/>
    </source>
</evidence>
<dbReference type="PANTHER" id="PTHR45125">
    <property type="entry name" value="F21J9.4-RELATED"/>
    <property type="match status" value="1"/>
</dbReference>
<organism evidence="2">
    <name type="scientific">Brachypodium distachyon</name>
    <name type="common">Purple false brome</name>
    <name type="synonym">Trachynia distachya</name>
    <dbReference type="NCBI Taxonomy" id="15368"/>
    <lineage>
        <taxon>Eukaryota</taxon>
        <taxon>Viridiplantae</taxon>
        <taxon>Streptophyta</taxon>
        <taxon>Embryophyta</taxon>
        <taxon>Tracheophyta</taxon>
        <taxon>Spermatophyta</taxon>
        <taxon>Magnoliopsida</taxon>
        <taxon>Liliopsida</taxon>
        <taxon>Poales</taxon>
        <taxon>Poaceae</taxon>
        <taxon>BOP clade</taxon>
        <taxon>Pooideae</taxon>
        <taxon>Stipodae</taxon>
        <taxon>Brachypodieae</taxon>
        <taxon>Brachypodium</taxon>
    </lineage>
</organism>
<reference evidence="2" key="2">
    <citation type="submission" date="2017-06" db="EMBL/GenBank/DDBJ databases">
        <title>WGS assembly of Brachypodium distachyon.</title>
        <authorList>
            <consortium name="The International Brachypodium Initiative"/>
            <person name="Lucas S."/>
            <person name="Harmon-Smith M."/>
            <person name="Lail K."/>
            <person name="Tice H."/>
            <person name="Grimwood J."/>
            <person name="Bruce D."/>
            <person name="Barry K."/>
            <person name="Shu S."/>
            <person name="Lindquist E."/>
            <person name="Wang M."/>
            <person name="Pitluck S."/>
            <person name="Vogel J.P."/>
            <person name="Garvin D.F."/>
            <person name="Mockler T.C."/>
            <person name="Schmutz J."/>
            <person name="Rokhsar D."/>
            <person name="Bevan M.W."/>
        </authorList>
    </citation>
    <scope>NUCLEOTIDE SEQUENCE</scope>
    <source>
        <strain evidence="2">Bd21</strain>
    </source>
</reference>